<keyword evidence="3" id="KW-1185">Reference proteome</keyword>
<organism evidence="2 3">
    <name type="scientific">Kordia algicida OT-1</name>
    <dbReference type="NCBI Taxonomy" id="391587"/>
    <lineage>
        <taxon>Bacteria</taxon>
        <taxon>Pseudomonadati</taxon>
        <taxon>Bacteroidota</taxon>
        <taxon>Flavobacteriia</taxon>
        <taxon>Flavobacteriales</taxon>
        <taxon>Flavobacteriaceae</taxon>
        <taxon>Kordia</taxon>
    </lineage>
</organism>
<name>A9E420_9FLAO</name>
<feature type="transmembrane region" description="Helical" evidence="1">
    <location>
        <begin position="12"/>
        <end position="38"/>
    </location>
</feature>
<keyword evidence="1" id="KW-0472">Membrane</keyword>
<evidence type="ECO:0000313" key="2">
    <source>
        <dbReference type="EMBL" id="EDP95305.1"/>
    </source>
</evidence>
<dbReference type="AlphaFoldDB" id="A9E420"/>
<protein>
    <submittedName>
        <fullName evidence="2">Uncharacterized protein</fullName>
    </submittedName>
</protein>
<accession>A9E420</accession>
<comment type="caution">
    <text evidence="2">The sequence shown here is derived from an EMBL/GenBank/DDBJ whole genome shotgun (WGS) entry which is preliminary data.</text>
</comment>
<dbReference type="HOGENOM" id="CLU_2585122_0_0_10"/>
<evidence type="ECO:0000256" key="1">
    <source>
        <dbReference type="SAM" id="Phobius"/>
    </source>
</evidence>
<sequence length="80" mass="9212">MIFHFANWYDCFWLSQLTGNLCITGILVIYASPNLFIFEATILLRRLKSSQVTLIFTIHNLAKAQKKPKQNVLTLILNSL</sequence>
<reference evidence="2 3" key="1">
    <citation type="journal article" date="2011" name="J. Bacteriol.">
        <title>Genome sequence of the algicidal bacterium Kordia algicida OT-1.</title>
        <authorList>
            <person name="Lee H.S."/>
            <person name="Kang S.G."/>
            <person name="Kwon K.K."/>
            <person name="Lee J.H."/>
            <person name="Kim S.J."/>
        </authorList>
    </citation>
    <scope>NUCLEOTIDE SEQUENCE [LARGE SCALE GENOMIC DNA]</scope>
    <source>
        <strain evidence="2 3">OT-1</strain>
    </source>
</reference>
<keyword evidence="1" id="KW-0812">Transmembrane</keyword>
<evidence type="ECO:0000313" key="3">
    <source>
        <dbReference type="Proteomes" id="UP000002945"/>
    </source>
</evidence>
<gene>
    <name evidence="2" type="ORF">KAOT1_09541</name>
</gene>
<dbReference type="Proteomes" id="UP000002945">
    <property type="component" value="Unassembled WGS sequence"/>
</dbReference>
<dbReference type="EMBL" id="ABIB01000009">
    <property type="protein sequence ID" value="EDP95305.1"/>
    <property type="molecule type" value="Genomic_DNA"/>
</dbReference>
<keyword evidence="1" id="KW-1133">Transmembrane helix</keyword>
<proteinExistence type="predicted"/>